<reference evidence="4 5" key="1">
    <citation type="submission" date="2023-09" db="EMBL/GenBank/DDBJ databases">
        <authorList>
            <person name="Rey-Velasco X."/>
        </authorList>
    </citation>
    <scope>NUCLEOTIDE SEQUENCE [LARGE SCALE GENOMIC DNA]</scope>
    <source>
        <strain evidence="4 5">F117</strain>
    </source>
</reference>
<name>A0ABU3D354_9FLAO</name>
<dbReference type="RefSeq" id="WP_311502359.1">
    <property type="nucleotide sequence ID" value="NZ_JAVRHK010000003.1"/>
</dbReference>
<protein>
    <submittedName>
        <fullName evidence="4">DegT/DnrJ/EryC1/StrS family aminotransferase</fullName>
        <ecNumber evidence="4">2.6.1.-</ecNumber>
    </submittedName>
</protein>
<organism evidence="4 5">
    <name type="scientific">Autumnicola musiva</name>
    <dbReference type="NCBI Taxonomy" id="3075589"/>
    <lineage>
        <taxon>Bacteria</taxon>
        <taxon>Pseudomonadati</taxon>
        <taxon>Bacteroidota</taxon>
        <taxon>Flavobacteriia</taxon>
        <taxon>Flavobacteriales</taxon>
        <taxon>Flavobacteriaceae</taxon>
        <taxon>Autumnicola</taxon>
    </lineage>
</organism>
<evidence type="ECO:0000256" key="1">
    <source>
        <dbReference type="ARBA" id="ARBA00022898"/>
    </source>
</evidence>
<dbReference type="EMBL" id="JAVRHK010000003">
    <property type="protein sequence ID" value="MDT0675962.1"/>
    <property type="molecule type" value="Genomic_DNA"/>
</dbReference>
<dbReference type="Gene3D" id="3.40.640.10">
    <property type="entry name" value="Type I PLP-dependent aspartate aminotransferase-like (Major domain)"/>
    <property type="match status" value="1"/>
</dbReference>
<gene>
    <name evidence="4" type="ORF">RM539_05125</name>
</gene>
<keyword evidence="4" id="KW-0032">Aminotransferase</keyword>
<dbReference type="Pfam" id="PF01041">
    <property type="entry name" value="DegT_DnrJ_EryC1"/>
    <property type="match status" value="1"/>
</dbReference>
<comment type="caution">
    <text evidence="4">The sequence shown here is derived from an EMBL/GenBank/DDBJ whole genome shotgun (WGS) entry which is preliminary data.</text>
</comment>
<dbReference type="InterPro" id="IPR015421">
    <property type="entry name" value="PyrdxlP-dep_Trfase_major"/>
</dbReference>
<dbReference type="InterPro" id="IPR015424">
    <property type="entry name" value="PyrdxlP-dep_Trfase"/>
</dbReference>
<dbReference type="CDD" id="cd00616">
    <property type="entry name" value="AHBA_syn"/>
    <property type="match status" value="1"/>
</dbReference>
<evidence type="ECO:0000256" key="2">
    <source>
        <dbReference type="ARBA" id="ARBA00037999"/>
    </source>
</evidence>
<sequence length="361" mass="41154">MSKPIYVTKTSLPKKEAYNTYLDKIWENGWVTNEGPLVKQLQAKLQDFLKVPYVQYTTNGTIALQLAIRALEIQGEIITTSYSYVATASSIIWEACKPVFCDISKKDLCIDPDLIEEKITPATSAILATHVYGIPCQVEKIKKIAKKHNLKVIYDGAHGFGVKLNNISIFNYGDLSTTSFHATKIFHTIEGGAVFLKDELLSEKIRHSKSFGHQGDNHLFLGINGKNSEFHAAMGLCNLTQIDSIIKSRKKLFYRYTNAFEELPLIFLNIPENVQYNYGYFPVIFESAAARTKTQEFLEARNIFPRRYFFPSLNTINYMPDQNCPVSEEISQKVLCLPFYPQLTEEETKRIIKAVQKSFEK</sequence>
<comment type="similarity">
    <text evidence="2 3">Belongs to the DegT/DnrJ/EryC1 family.</text>
</comment>
<dbReference type="InterPro" id="IPR000653">
    <property type="entry name" value="DegT/StrS_aminotransferase"/>
</dbReference>
<dbReference type="EC" id="2.6.1.-" evidence="4"/>
<evidence type="ECO:0000313" key="5">
    <source>
        <dbReference type="Proteomes" id="UP001262582"/>
    </source>
</evidence>
<dbReference type="PANTHER" id="PTHR30244">
    <property type="entry name" value="TRANSAMINASE"/>
    <property type="match status" value="1"/>
</dbReference>
<dbReference type="SUPFAM" id="SSF53383">
    <property type="entry name" value="PLP-dependent transferases"/>
    <property type="match status" value="1"/>
</dbReference>
<keyword evidence="1 3" id="KW-0663">Pyridoxal phosphate</keyword>
<dbReference type="GO" id="GO:0008483">
    <property type="term" value="F:transaminase activity"/>
    <property type="evidence" value="ECO:0007669"/>
    <property type="project" value="UniProtKB-KW"/>
</dbReference>
<proteinExistence type="inferred from homology"/>
<dbReference type="PIRSF" id="PIRSF000390">
    <property type="entry name" value="PLP_StrS"/>
    <property type="match status" value="1"/>
</dbReference>
<accession>A0ABU3D354</accession>
<evidence type="ECO:0000256" key="3">
    <source>
        <dbReference type="RuleBase" id="RU004508"/>
    </source>
</evidence>
<dbReference type="PANTHER" id="PTHR30244:SF9">
    <property type="entry name" value="PROTEIN RV3402C"/>
    <property type="match status" value="1"/>
</dbReference>
<keyword evidence="5" id="KW-1185">Reference proteome</keyword>
<evidence type="ECO:0000313" key="4">
    <source>
        <dbReference type="EMBL" id="MDT0675962.1"/>
    </source>
</evidence>
<dbReference type="Proteomes" id="UP001262582">
    <property type="component" value="Unassembled WGS sequence"/>
</dbReference>
<keyword evidence="4" id="KW-0808">Transferase</keyword>